<dbReference type="Pfam" id="PF13864">
    <property type="entry name" value="Enkurin"/>
    <property type="match status" value="1"/>
</dbReference>
<evidence type="ECO:0000256" key="1">
    <source>
        <dbReference type="SAM" id="MobiDB-lite"/>
    </source>
</evidence>
<reference evidence="3 4" key="1">
    <citation type="submission" date="2018-11" db="EMBL/GenBank/DDBJ databases">
        <authorList>
            <consortium name="Pathogen Informatics"/>
        </authorList>
    </citation>
    <scope>NUCLEOTIDE SEQUENCE [LARGE SCALE GENOMIC DNA]</scope>
</reference>
<name>A0A3P7N2F7_DIBLA</name>
<feature type="domain" description="Enkurin" evidence="2">
    <location>
        <begin position="34"/>
        <end position="82"/>
    </location>
</feature>
<gene>
    <name evidence="3" type="ORF">DILT_LOCUS17043</name>
</gene>
<organism evidence="3 4">
    <name type="scientific">Dibothriocephalus latus</name>
    <name type="common">Fish tapeworm</name>
    <name type="synonym">Diphyllobothrium latum</name>
    <dbReference type="NCBI Taxonomy" id="60516"/>
    <lineage>
        <taxon>Eukaryota</taxon>
        <taxon>Metazoa</taxon>
        <taxon>Spiralia</taxon>
        <taxon>Lophotrochozoa</taxon>
        <taxon>Platyhelminthes</taxon>
        <taxon>Cestoda</taxon>
        <taxon>Eucestoda</taxon>
        <taxon>Diphyllobothriidea</taxon>
        <taxon>Diphyllobothriidae</taxon>
        <taxon>Dibothriocephalus</taxon>
    </lineage>
</organism>
<keyword evidence="4" id="KW-1185">Reference proteome</keyword>
<proteinExistence type="predicted"/>
<dbReference type="Proteomes" id="UP000281553">
    <property type="component" value="Unassembled WGS sequence"/>
</dbReference>
<sequence>MSYSPTRRAVSHESLVLSQGRDGHSAANRRLPLGKVPAYILRRKREAELAKQEQQSQTENAVPEGCRLMPEEERLDTLKHLQVGQ</sequence>
<feature type="region of interest" description="Disordered" evidence="1">
    <location>
        <begin position="47"/>
        <end position="66"/>
    </location>
</feature>
<protein>
    <recommendedName>
        <fullName evidence="2">Enkurin domain-containing protein</fullName>
    </recommendedName>
</protein>
<feature type="region of interest" description="Disordered" evidence="1">
    <location>
        <begin position="1"/>
        <end position="30"/>
    </location>
</feature>
<dbReference type="EMBL" id="UYRU01088986">
    <property type="protein sequence ID" value="VDN36484.1"/>
    <property type="molecule type" value="Genomic_DNA"/>
</dbReference>
<dbReference type="OrthoDB" id="10264920at2759"/>
<evidence type="ECO:0000313" key="4">
    <source>
        <dbReference type="Proteomes" id="UP000281553"/>
    </source>
</evidence>
<dbReference type="InterPro" id="IPR027012">
    <property type="entry name" value="Enkurin_dom"/>
</dbReference>
<evidence type="ECO:0000259" key="2">
    <source>
        <dbReference type="Pfam" id="PF13864"/>
    </source>
</evidence>
<accession>A0A3P7N2F7</accession>
<dbReference type="AlphaFoldDB" id="A0A3P7N2F7"/>
<evidence type="ECO:0000313" key="3">
    <source>
        <dbReference type="EMBL" id="VDN36484.1"/>
    </source>
</evidence>